<accession>A0A1F4VIX6</accession>
<dbReference type="AlphaFoldDB" id="A0A1F4VIX6"/>
<gene>
    <name evidence="1" type="ORF">A3H26_00570</name>
</gene>
<sequence>MTKIKPKRTIEYRQKSEKDLLGILEGLVKDMENNVVVVLKGKGKNFKKNLFLRKEIARVATVLTEKKILLQIEKGEK</sequence>
<organism evidence="1 2">
    <name type="scientific">candidate division WWE3 bacterium RIFCSPLOWO2_12_FULL_36_10</name>
    <dbReference type="NCBI Taxonomy" id="1802630"/>
    <lineage>
        <taxon>Bacteria</taxon>
        <taxon>Katanobacteria</taxon>
    </lineage>
</organism>
<dbReference type="GO" id="GO:0006412">
    <property type="term" value="P:translation"/>
    <property type="evidence" value="ECO:0007669"/>
    <property type="project" value="InterPro"/>
</dbReference>
<evidence type="ECO:0000313" key="2">
    <source>
        <dbReference type="Proteomes" id="UP000177763"/>
    </source>
</evidence>
<dbReference type="GO" id="GO:0003735">
    <property type="term" value="F:structural constituent of ribosome"/>
    <property type="evidence" value="ECO:0007669"/>
    <property type="project" value="InterPro"/>
</dbReference>
<dbReference type="SUPFAM" id="SSF46561">
    <property type="entry name" value="Ribosomal protein L29 (L29p)"/>
    <property type="match status" value="1"/>
</dbReference>
<protein>
    <recommendedName>
        <fullName evidence="3">50S ribosomal protein L29</fullName>
    </recommendedName>
</protein>
<dbReference type="Proteomes" id="UP000177763">
    <property type="component" value="Unassembled WGS sequence"/>
</dbReference>
<evidence type="ECO:0000313" key="1">
    <source>
        <dbReference type="EMBL" id="OGC56703.1"/>
    </source>
</evidence>
<dbReference type="EMBL" id="MEVN01000032">
    <property type="protein sequence ID" value="OGC56703.1"/>
    <property type="molecule type" value="Genomic_DNA"/>
</dbReference>
<dbReference type="STRING" id="1802630.A3H26_00570"/>
<reference evidence="1 2" key="1">
    <citation type="journal article" date="2016" name="Nat. Commun.">
        <title>Thousands of microbial genomes shed light on interconnected biogeochemical processes in an aquifer system.</title>
        <authorList>
            <person name="Anantharaman K."/>
            <person name="Brown C.T."/>
            <person name="Hug L.A."/>
            <person name="Sharon I."/>
            <person name="Castelle C.J."/>
            <person name="Probst A.J."/>
            <person name="Thomas B.C."/>
            <person name="Singh A."/>
            <person name="Wilkins M.J."/>
            <person name="Karaoz U."/>
            <person name="Brodie E.L."/>
            <person name="Williams K.H."/>
            <person name="Hubbard S.S."/>
            <person name="Banfield J.F."/>
        </authorList>
    </citation>
    <scope>NUCLEOTIDE SEQUENCE [LARGE SCALE GENOMIC DNA]</scope>
</reference>
<proteinExistence type="predicted"/>
<dbReference type="InterPro" id="IPR036049">
    <property type="entry name" value="Ribosomal_uL29_sf"/>
</dbReference>
<comment type="caution">
    <text evidence="1">The sequence shown here is derived from an EMBL/GenBank/DDBJ whole genome shotgun (WGS) entry which is preliminary data.</text>
</comment>
<dbReference type="Gene3D" id="1.10.287.310">
    <property type="match status" value="1"/>
</dbReference>
<dbReference type="GO" id="GO:0005840">
    <property type="term" value="C:ribosome"/>
    <property type="evidence" value="ECO:0007669"/>
    <property type="project" value="InterPro"/>
</dbReference>
<name>A0A1F4VIX6_UNCKA</name>
<evidence type="ECO:0008006" key="3">
    <source>
        <dbReference type="Google" id="ProtNLM"/>
    </source>
</evidence>